<evidence type="ECO:0000313" key="1">
    <source>
        <dbReference type="EMBL" id="MFO2479633.1"/>
    </source>
</evidence>
<keyword evidence="2" id="KW-1185">Reference proteome</keyword>
<keyword evidence="1" id="KW-0560">Oxidoreductase</keyword>
<comment type="caution">
    <text evidence="1">The sequence shown here is derived from an EMBL/GenBank/DDBJ whole genome shotgun (WGS) entry which is preliminary data.</text>
</comment>
<gene>
    <name evidence="1" type="ORF">OOJ96_19705</name>
</gene>
<dbReference type="EC" id="1.1.1.3" evidence="1"/>
<dbReference type="Proteomes" id="UP001637618">
    <property type="component" value="Unassembled WGS sequence"/>
</dbReference>
<accession>A0ACC7PH95</accession>
<organism evidence="1 2">
    <name type="scientific">Pseudomonas imrae</name>
    <dbReference type="NCBI Taxonomy" id="2992837"/>
    <lineage>
        <taxon>Bacteria</taxon>
        <taxon>Pseudomonadati</taxon>
        <taxon>Pseudomonadota</taxon>
        <taxon>Gammaproteobacteria</taxon>
        <taxon>Pseudomonadales</taxon>
        <taxon>Pseudomonadaceae</taxon>
        <taxon>Pseudomonas</taxon>
    </lineage>
</organism>
<sequence>MTEYKIALVGFGGVNRGFAQLVADHNAEWKVALGFSVRIVGVTDLFLGSIVDKDGLDAKQLVALPTEKGAFAQLPGGNAEAFNETVIKHSGADIIAEATFTNPVDGEPATTFCRWALESGIHVVTTNKGPVALHGAELKALARRNNVAFEYEGAVMSGTPVIRLARQALAGSNILGFEGILNGTSNYVLTQMKNGLTFNEAVTQAQQLGYAEADPSADVEGFDVRLKVVILANELLDARLNVSDVTCSGISNITAQDIAQATADGASWKLIGCAERDVQGSVRASVEARLLPGTHPLAGIGGAINAVSFHSELLGAVTVSGPGAGRIETAFALLSDIVAIHTVYGK</sequence>
<reference evidence="1" key="1">
    <citation type="submission" date="2022-11" db="EMBL/GenBank/DDBJ databases">
        <title>Draft genome sequences of strains of Pseudomonas imrae sp. nov.</title>
        <authorList>
            <person name="Salva Serra F."/>
            <person name="Nimje P."/>
            <person name="Moore E.R.B."/>
            <person name="Marathe N.P."/>
        </authorList>
    </citation>
    <scope>NUCLEOTIDE SEQUENCE</scope>
    <source>
        <strain evidence="1">15FMM2</strain>
    </source>
</reference>
<protein>
    <submittedName>
        <fullName evidence="1">Homoserine dehydrogenase</fullName>
        <ecNumber evidence="1">1.1.1.3</ecNumber>
    </submittedName>
</protein>
<dbReference type="EMBL" id="JAPEQY010000016">
    <property type="protein sequence ID" value="MFO2479633.1"/>
    <property type="molecule type" value="Genomic_DNA"/>
</dbReference>
<name>A0ACC7PH95_9PSED</name>
<proteinExistence type="predicted"/>
<evidence type="ECO:0000313" key="2">
    <source>
        <dbReference type="Proteomes" id="UP001637618"/>
    </source>
</evidence>